<comment type="subcellular location">
    <subcellularLocation>
        <location evidence="1">Membrane</location>
        <topology evidence="1">Multi-pass membrane protein</topology>
    </subcellularLocation>
</comment>
<dbReference type="InterPro" id="IPR036019">
    <property type="entry name" value="MscL_channel"/>
</dbReference>
<dbReference type="GO" id="GO:0008381">
    <property type="term" value="F:mechanosensitive monoatomic ion channel activity"/>
    <property type="evidence" value="ECO:0007669"/>
    <property type="project" value="TreeGrafter"/>
</dbReference>
<evidence type="ECO:0000313" key="7">
    <source>
        <dbReference type="Proteomes" id="UP000076761"/>
    </source>
</evidence>
<feature type="transmembrane region" description="Helical" evidence="5">
    <location>
        <begin position="121"/>
        <end position="141"/>
    </location>
</feature>
<dbReference type="OrthoDB" id="10010920at2759"/>
<evidence type="ECO:0000256" key="2">
    <source>
        <dbReference type="ARBA" id="ARBA00022692"/>
    </source>
</evidence>
<accession>A0A165QPA6</accession>
<dbReference type="Pfam" id="PF01741">
    <property type="entry name" value="MscL"/>
    <property type="match status" value="1"/>
</dbReference>
<evidence type="ECO:0000256" key="5">
    <source>
        <dbReference type="SAM" id="Phobius"/>
    </source>
</evidence>
<dbReference type="Gene3D" id="1.10.1200.120">
    <property type="entry name" value="Large-conductance mechanosensitive channel, MscL, domain 1"/>
    <property type="match status" value="1"/>
</dbReference>
<evidence type="ECO:0000256" key="1">
    <source>
        <dbReference type="ARBA" id="ARBA00004141"/>
    </source>
</evidence>
<dbReference type="EMBL" id="KV425593">
    <property type="protein sequence ID" value="KZT22696.1"/>
    <property type="molecule type" value="Genomic_DNA"/>
</dbReference>
<dbReference type="STRING" id="1314782.A0A165QPA6"/>
<reference evidence="6 7" key="1">
    <citation type="journal article" date="2016" name="Mol. Biol. Evol.">
        <title>Comparative Genomics of Early-Diverging Mushroom-Forming Fungi Provides Insights into the Origins of Lignocellulose Decay Capabilities.</title>
        <authorList>
            <person name="Nagy L.G."/>
            <person name="Riley R."/>
            <person name="Tritt A."/>
            <person name="Adam C."/>
            <person name="Daum C."/>
            <person name="Floudas D."/>
            <person name="Sun H."/>
            <person name="Yadav J.S."/>
            <person name="Pangilinan J."/>
            <person name="Larsson K.H."/>
            <person name="Matsuura K."/>
            <person name="Barry K."/>
            <person name="Labutti K."/>
            <person name="Kuo R."/>
            <person name="Ohm R.A."/>
            <person name="Bhattacharya S.S."/>
            <person name="Shirouzu T."/>
            <person name="Yoshinaga Y."/>
            <person name="Martin F.M."/>
            <person name="Grigoriev I.V."/>
            <person name="Hibbett D.S."/>
        </authorList>
    </citation>
    <scope>NUCLEOTIDE SEQUENCE [LARGE SCALE GENOMIC DNA]</scope>
    <source>
        <strain evidence="6 7">HHB14362 ss-1</strain>
    </source>
</reference>
<keyword evidence="7" id="KW-1185">Reference proteome</keyword>
<dbReference type="FunFam" id="1.10.1200.120:FF:000004">
    <property type="entry name" value="Ion channel, putative"/>
    <property type="match status" value="1"/>
</dbReference>
<evidence type="ECO:0000256" key="3">
    <source>
        <dbReference type="ARBA" id="ARBA00022989"/>
    </source>
</evidence>
<feature type="transmembrane region" description="Helical" evidence="5">
    <location>
        <begin position="40"/>
        <end position="62"/>
    </location>
</feature>
<dbReference type="InParanoid" id="A0A165QPA6"/>
<sequence>MDTQRPWDDTRQTLLHGEQTVAKRVKSVWKGFTEFALRDSVLEVAVGLMIASAFTTVVNSFVSDVILPPISLLPFMSHKNLPEKFAVLRRGHNATAHYNTLKQAEDDGAVTLSYGLFLDHLLNFVGLGLVLYAIANVYAAVSHDSIIKHTVRCIYCRKEISQKARRCAFCTGWQDGRDDRESSAL</sequence>
<dbReference type="GO" id="GO:0016020">
    <property type="term" value="C:membrane"/>
    <property type="evidence" value="ECO:0007669"/>
    <property type="project" value="UniProtKB-SubCell"/>
</dbReference>
<dbReference type="SUPFAM" id="SSF81330">
    <property type="entry name" value="Gated mechanosensitive channel"/>
    <property type="match status" value="1"/>
</dbReference>
<name>A0A165QPA6_9AGAM</name>
<keyword evidence="3 5" id="KW-1133">Transmembrane helix</keyword>
<organism evidence="6 7">
    <name type="scientific">Neolentinus lepideus HHB14362 ss-1</name>
    <dbReference type="NCBI Taxonomy" id="1314782"/>
    <lineage>
        <taxon>Eukaryota</taxon>
        <taxon>Fungi</taxon>
        <taxon>Dikarya</taxon>
        <taxon>Basidiomycota</taxon>
        <taxon>Agaricomycotina</taxon>
        <taxon>Agaricomycetes</taxon>
        <taxon>Gloeophyllales</taxon>
        <taxon>Gloeophyllaceae</taxon>
        <taxon>Neolentinus</taxon>
    </lineage>
</organism>
<dbReference type="PANTHER" id="PTHR30266:SF2">
    <property type="entry name" value="LARGE-CONDUCTANCE MECHANOSENSITIVE CHANNEL"/>
    <property type="match status" value="1"/>
</dbReference>
<dbReference type="PANTHER" id="PTHR30266">
    <property type="entry name" value="MECHANOSENSITIVE CHANNEL MSCL"/>
    <property type="match status" value="1"/>
</dbReference>
<evidence type="ECO:0000313" key="6">
    <source>
        <dbReference type="EMBL" id="KZT22696.1"/>
    </source>
</evidence>
<protein>
    <submittedName>
        <fullName evidence="6">Gated mechanosensitive channel</fullName>
    </submittedName>
</protein>
<dbReference type="Proteomes" id="UP000076761">
    <property type="component" value="Unassembled WGS sequence"/>
</dbReference>
<keyword evidence="4 5" id="KW-0472">Membrane</keyword>
<dbReference type="AlphaFoldDB" id="A0A165QPA6"/>
<proteinExistence type="predicted"/>
<gene>
    <name evidence="6" type="ORF">NEOLEDRAFT_1164092</name>
</gene>
<dbReference type="InterPro" id="IPR037673">
    <property type="entry name" value="MSC/AndL"/>
</dbReference>
<keyword evidence="2 5" id="KW-0812">Transmembrane</keyword>
<evidence type="ECO:0000256" key="4">
    <source>
        <dbReference type="ARBA" id="ARBA00023136"/>
    </source>
</evidence>